<dbReference type="Proteomes" id="UP000010798">
    <property type="component" value="Chromosome"/>
</dbReference>
<gene>
    <name evidence="2" type="ordered locus">Sinac_4197</name>
</gene>
<accession>L0DIE2</accession>
<dbReference type="EMBL" id="CP003364">
    <property type="protein sequence ID" value="AGA28401.1"/>
    <property type="molecule type" value="Genomic_DNA"/>
</dbReference>
<evidence type="ECO:0000313" key="3">
    <source>
        <dbReference type="Proteomes" id="UP000010798"/>
    </source>
</evidence>
<reference evidence="2 3" key="1">
    <citation type="submission" date="2012-02" db="EMBL/GenBank/DDBJ databases">
        <title>Complete sequence of chromosome of Singulisphaera acidiphila DSM 18658.</title>
        <authorList>
            <consortium name="US DOE Joint Genome Institute (JGI-PGF)"/>
            <person name="Lucas S."/>
            <person name="Copeland A."/>
            <person name="Lapidus A."/>
            <person name="Glavina del Rio T."/>
            <person name="Dalin E."/>
            <person name="Tice H."/>
            <person name="Bruce D."/>
            <person name="Goodwin L."/>
            <person name="Pitluck S."/>
            <person name="Peters L."/>
            <person name="Ovchinnikova G."/>
            <person name="Chertkov O."/>
            <person name="Kyrpides N."/>
            <person name="Mavromatis K."/>
            <person name="Ivanova N."/>
            <person name="Brettin T."/>
            <person name="Detter J.C."/>
            <person name="Han C."/>
            <person name="Larimer F."/>
            <person name="Land M."/>
            <person name="Hauser L."/>
            <person name="Markowitz V."/>
            <person name="Cheng J.-F."/>
            <person name="Hugenholtz P."/>
            <person name="Woyke T."/>
            <person name="Wu D."/>
            <person name="Tindall B."/>
            <person name="Pomrenke H."/>
            <person name="Brambilla E."/>
            <person name="Klenk H.-P."/>
            <person name="Eisen J.A."/>
        </authorList>
    </citation>
    <scope>NUCLEOTIDE SEQUENCE [LARGE SCALE GENOMIC DNA]</scope>
    <source>
        <strain evidence="3">ATCC BAA-1392 / DSM 18658 / VKM B-2454 / MOB10</strain>
    </source>
</reference>
<feature type="region of interest" description="Disordered" evidence="1">
    <location>
        <begin position="82"/>
        <end position="107"/>
    </location>
</feature>
<dbReference type="STRING" id="886293.Sinac_4197"/>
<organism evidence="2 3">
    <name type="scientific">Singulisphaera acidiphila (strain ATCC BAA-1392 / DSM 18658 / VKM B-2454 / MOB10)</name>
    <dbReference type="NCBI Taxonomy" id="886293"/>
    <lineage>
        <taxon>Bacteria</taxon>
        <taxon>Pseudomonadati</taxon>
        <taxon>Planctomycetota</taxon>
        <taxon>Planctomycetia</taxon>
        <taxon>Isosphaerales</taxon>
        <taxon>Isosphaeraceae</taxon>
        <taxon>Singulisphaera</taxon>
    </lineage>
</organism>
<dbReference type="AlphaFoldDB" id="L0DIE2"/>
<dbReference type="RefSeq" id="WP_015247529.1">
    <property type="nucleotide sequence ID" value="NC_019892.1"/>
</dbReference>
<keyword evidence="3" id="KW-1185">Reference proteome</keyword>
<dbReference type="OrthoDB" id="10005286at2"/>
<dbReference type="HOGENOM" id="CLU_2208302_0_0_0"/>
<dbReference type="KEGG" id="saci:Sinac_4197"/>
<name>L0DIE2_SINAD</name>
<feature type="compositionally biased region" description="Pro residues" evidence="1">
    <location>
        <begin position="98"/>
        <end position="107"/>
    </location>
</feature>
<proteinExistence type="predicted"/>
<protein>
    <submittedName>
        <fullName evidence="2">Uncharacterized protein</fullName>
    </submittedName>
</protein>
<evidence type="ECO:0000313" key="2">
    <source>
        <dbReference type="EMBL" id="AGA28401.1"/>
    </source>
</evidence>
<evidence type="ECO:0000256" key="1">
    <source>
        <dbReference type="SAM" id="MobiDB-lite"/>
    </source>
</evidence>
<sequence>MSKLTHLARATIDFLGPVAGAIHGQLSRPEIARAAAKAGVVAVATGASMAATLKNPDTLSELVVPLAAAAFTGVLDAVSRLKQGDPNLEPDDDDDKPPPVPLPPSLP</sequence>